<proteinExistence type="predicted"/>
<reference evidence="2" key="1">
    <citation type="submission" date="2021-06" db="EMBL/GenBank/DDBJ databases">
        <title>Parelaphostrongylus tenuis whole genome reference sequence.</title>
        <authorList>
            <person name="Garwood T.J."/>
            <person name="Larsen P.A."/>
            <person name="Fountain-Jones N.M."/>
            <person name="Garbe J.R."/>
            <person name="Macchietto M.G."/>
            <person name="Kania S.A."/>
            <person name="Gerhold R.W."/>
            <person name="Richards J.E."/>
            <person name="Wolf T.M."/>
        </authorList>
    </citation>
    <scope>NUCLEOTIDE SEQUENCE</scope>
    <source>
        <strain evidence="2">MNPRO001-30</strain>
        <tissue evidence="2">Meninges</tissue>
    </source>
</reference>
<protein>
    <recommendedName>
        <fullName evidence="4">Secreted protein</fullName>
    </recommendedName>
</protein>
<name>A0AAD5QRL1_PARTN</name>
<organism evidence="2 3">
    <name type="scientific">Parelaphostrongylus tenuis</name>
    <name type="common">Meningeal worm</name>
    <dbReference type="NCBI Taxonomy" id="148309"/>
    <lineage>
        <taxon>Eukaryota</taxon>
        <taxon>Metazoa</taxon>
        <taxon>Ecdysozoa</taxon>
        <taxon>Nematoda</taxon>
        <taxon>Chromadorea</taxon>
        <taxon>Rhabditida</taxon>
        <taxon>Rhabditina</taxon>
        <taxon>Rhabditomorpha</taxon>
        <taxon>Strongyloidea</taxon>
        <taxon>Metastrongylidae</taxon>
        <taxon>Parelaphostrongylus</taxon>
    </lineage>
</organism>
<gene>
    <name evidence="2" type="ORF">KIN20_021432</name>
</gene>
<dbReference type="Proteomes" id="UP001196413">
    <property type="component" value="Unassembled WGS sequence"/>
</dbReference>
<dbReference type="EMBL" id="JAHQIW010004345">
    <property type="protein sequence ID" value="KAJ1362023.1"/>
    <property type="molecule type" value="Genomic_DNA"/>
</dbReference>
<dbReference type="AlphaFoldDB" id="A0AAD5QRL1"/>
<evidence type="ECO:0000256" key="1">
    <source>
        <dbReference type="SAM" id="SignalP"/>
    </source>
</evidence>
<accession>A0AAD5QRL1</accession>
<keyword evidence="3" id="KW-1185">Reference proteome</keyword>
<sequence length="60" mass="6413">MATFVLVRKLTLLCGPMFGFCYKARKSPAVANFHEMASDGATAVSKCLPKLIGHSSTNHG</sequence>
<feature type="signal peptide" evidence="1">
    <location>
        <begin position="1"/>
        <end position="21"/>
    </location>
</feature>
<feature type="chain" id="PRO_5042060863" description="Secreted protein" evidence="1">
    <location>
        <begin position="22"/>
        <end position="60"/>
    </location>
</feature>
<evidence type="ECO:0000313" key="2">
    <source>
        <dbReference type="EMBL" id="KAJ1362023.1"/>
    </source>
</evidence>
<evidence type="ECO:0000313" key="3">
    <source>
        <dbReference type="Proteomes" id="UP001196413"/>
    </source>
</evidence>
<comment type="caution">
    <text evidence="2">The sequence shown here is derived from an EMBL/GenBank/DDBJ whole genome shotgun (WGS) entry which is preliminary data.</text>
</comment>
<keyword evidence="1" id="KW-0732">Signal</keyword>
<evidence type="ECO:0008006" key="4">
    <source>
        <dbReference type="Google" id="ProtNLM"/>
    </source>
</evidence>